<evidence type="ECO:0000259" key="3">
    <source>
        <dbReference type="Pfam" id="PF16344"/>
    </source>
</evidence>
<dbReference type="Pfam" id="PF04773">
    <property type="entry name" value="FecR"/>
    <property type="match status" value="1"/>
</dbReference>
<dbReference type="InterPro" id="IPR006860">
    <property type="entry name" value="FecR"/>
</dbReference>
<keyword evidence="1" id="KW-0472">Membrane</keyword>
<evidence type="ECO:0000313" key="5">
    <source>
        <dbReference type="Proteomes" id="UP001501436"/>
    </source>
</evidence>
<dbReference type="InterPro" id="IPR012373">
    <property type="entry name" value="Ferrdict_sens_TM"/>
</dbReference>
<organism evidence="4 5">
    <name type="scientific">Mucilaginibacter defluvii</name>
    <dbReference type="NCBI Taxonomy" id="1196019"/>
    <lineage>
        <taxon>Bacteria</taxon>
        <taxon>Pseudomonadati</taxon>
        <taxon>Bacteroidota</taxon>
        <taxon>Sphingobacteriia</taxon>
        <taxon>Sphingobacteriales</taxon>
        <taxon>Sphingobacteriaceae</taxon>
        <taxon>Mucilaginibacter</taxon>
    </lineage>
</organism>
<feature type="transmembrane region" description="Helical" evidence="1">
    <location>
        <begin position="78"/>
        <end position="99"/>
    </location>
</feature>
<feature type="domain" description="Protein FecR C-terminal" evidence="3">
    <location>
        <begin position="312"/>
        <end position="378"/>
    </location>
</feature>
<evidence type="ECO:0000259" key="2">
    <source>
        <dbReference type="Pfam" id="PF04773"/>
    </source>
</evidence>
<evidence type="ECO:0000313" key="4">
    <source>
        <dbReference type="EMBL" id="GAA4912473.1"/>
    </source>
</evidence>
<dbReference type="Gene3D" id="3.55.50.30">
    <property type="match status" value="1"/>
</dbReference>
<dbReference type="Proteomes" id="UP001501436">
    <property type="component" value="Unassembled WGS sequence"/>
</dbReference>
<dbReference type="EMBL" id="BAABJI010000002">
    <property type="protein sequence ID" value="GAA4912473.1"/>
    <property type="molecule type" value="Genomic_DNA"/>
</dbReference>
<dbReference type="Gene3D" id="2.60.120.1440">
    <property type="match status" value="1"/>
</dbReference>
<dbReference type="PANTHER" id="PTHR30273">
    <property type="entry name" value="PERIPLASMIC SIGNAL SENSOR AND SIGMA FACTOR ACTIVATOR FECR-RELATED"/>
    <property type="match status" value="1"/>
</dbReference>
<accession>A0ABP9FRC5</accession>
<dbReference type="PANTHER" id="PTHR30273:SF2">
    <property type="entry name" value="PROTEIN FECR"/>
    <property type="match status" value="1"/>
</dbReference>
<keyword evidence="1" id="KW-0812">Transmembrane</keyword>
<dbReference type="InterPro" id="IPR032508">
    <property type="entry name" value="FecR_C"/>
</dbReference>
<proteinExistence type="predicted"/>
<dbReference type="Pfam" id="PF16344">
    <property type="entry name" value="FecR_C"/>
    <property type="match status" value="1"/>
</dbReference>
<evidence type="ECO:0000256" key="1">
    <source>
        <dbReference type="SAM" id="Phobius"/>
    </source>
</evidence>
<gene>
    <name evidence="4" type="ORF">GCM10023313_14470</name>
</gene>
<keyword evidence="5" id="KW-1185">Reference proteome</keyword>
<keyword evidence="1" id="KW-1133">Transmembrane helix</keyword>
<sequence>MLMNDLDKRYFADLLKRYRNGKATEEEKNFLVAYYNVFDINEDAVDETDNTDAIKRRLKLRIDGQIGFNKTNHYKSVWLRYAAAAVILIGIMAGGYTFFSRKHKAQQLATVSDVAPGSNKAVLTLGNGQRIVLDDSGKGEIARQAGISITKTANGQIIYKTESSASSLEQPAVQNTVSTPKGGQYTVILPDGTRVFLNAASTITYPSHFAGNQRLVKLNGEAYFEVAKNKVMPFRVISNNQVVEVLGTHFNINAYTDEGSIKTTLLEGSVKVTSGISSVTIKPGQQAVVNNNTLSSKQVDLDEETAWKNGVFAFEDADLRSVMRQVSRWYDVDVVYDDSLPDDKFYGEISRNSKLSEVFKILELNNFKFTLKGKTVTVSYAPKAL</sequence>
<name>A0ABP9FRC5_9SPHI</name>
<reference evidence="5" key="1">
    <citation type="journal article" date="2019" name="Int. J. Syst. Evol. Microbiol.">
        <title>The Global Catalogue of Microorganisms (GCM) 10K type strain sequencing project: providing services to taxonomists for standard genome sequencing and annotation.</title>
        <authorList>
            <consortium name="The Broad Institute Genomics Platform"/>
            <consortium name="The Broad Institute Genome Sequencing Center for Infectious Disease"/>
            <person name="Wu L."/>
            <person name="Ma J."/>
        </authorList>
    </citation>
    <scope>NUCLEOTIDE SEQUENCE [LARGE SCALE GENOMIC DNA]</scope>
    <source>
        <strain evidence="5">JCM 18283</strain>
    </source>
</reference>
<comment type="caution">
    <text evidence="4">The sequence shown here is derived from an EMBL/GenBank/DDBJ whole genome shotgun (WGS) entry which is preliminary data.</text>
</comment>
<feature type="domain" description="FecR protein" evidence="2">
    <location>
        <begin position="176"/>
        <end position="271"/>
    </location>
</feature>
<protein>
    <submittedName>
        <fullName evidence="4">DUF4974 domain-containing protein</fullName>
    </submittedName>
</protein>